<protein>
    <submittedName>
        <fullName evidence="1">DUF1697 domain-containing protein</fullName>
    </submittedName>
</protein>
<organism evidence="1 2">
    <name type="scientific">Sphingobacterium arenae</name>
    <dbReference type="NCBI Taxonomy" id="1280598"/>
    <lineage>
        <taxon>Bacteria</taxon>
        <taxon>Pseudomonadati</taxon>
        <taxon>Bacteroidota</taxon>
        <taxon>Sphingobacteriia</taxon>
        <taxon>Sphingobacteriales</taxon>
        <taxon>Sphingobacteriaceae</taxon>
        <taxon>Sphingobacterium</taxon>
    </lineage>
</organism>
<dbReference type="Gene3D" id="3.30.70.1280">
    <property type="entry name" value="SP0830-like domains"/>
    <property type="match status" value="1"/>
</dbReference>
<dbReference type="PANTHER" id="PTHR36439:SF1">
    <property type="entry name" value="DUF1697 DOMAIN-CONTAINING PROTEIN"/>
    <property type="match status" value="1"/>
</dbReference>
<dbReference type="Proteomes" id="UP000606494">
    <property type="component" value="Unassembled WGS sequence"/>
</dbReference>
<evidence type="ECO:0000313" key="2">
    <source>
        <dbReference type="Proteomes" id="UP000606494"/>
    </source>
</evidence>
<comment type="caution">
    <text evidence="1">The sequence shown here is derived from an EMBL/GenBank/DDBJ whole genome shotgun (WGS) entry which is preliminary data.</text>
</comment>
<proteinExistence type="predicted"/>
<dbReference type="PANTHER" id="PTHR36439">
    <property type="entry name" value="BLL4334 PROTEIN"/>
    <property type="match status" value="1"/>
</dbReference>
<dbReference type="SUPFAM" id="SSF160379">
    <property type="entry name" value="SP0830-like"/>
    <property type="match status" value="1"/>
</dbReference>
<name>A0ABR7Y4H5_9SPHI</name>
<dbReference type="EMBL" id="JACNYK010000002">
    <property type="protein sequence ID" value="MBD1426213.1"/>
    <property type="molecule type" value="Genomic_DNA"/>
</dbReference>
<evidence type="ECO:0000313" key="1">
    <source>
        <dbReference type="EMBL" id="MBD1426213.1"/>
    </source>
</evidence>
<sequence>MREVLMAVDTKSDHKFCAFLRGVNVKGTNMKMAEVCSVFERAGLKEVSSVLASGNIIFSAGAKVDALKELLEKAMSEHFSYEAFLFVKTQKEIESIFQENPFSTDPAYHIYGFVGVDGIAQILMSEFEKAEKTFGEEAQVKGQNFYWKVPKGNTLDSQFGKILGRKNLKASFTSRNLNTFEKVLKKI</sequence>
<dbReference type="PIRSF" id="PIRSF008502">
    <property type="entry name" value="UCP008502"/>
    <property type="match status" value="1"/>
</dbReference>
<accession>A0ABR7Y4H5</accession>
<keyword evidence="2" id="KW-1185">Reference proteome</keyword>
<gene>
    <name evidence="1" type="ORF">H8B17_11520</name>
</gene>
<reference evidence="1 2" key="1">
    <citation type="submission" date="2020-08" db="EMBL/GenBank/DDBJ databases">
        <title>Sphingobacterium sp. DN00404 isolated from aquaculture water.</title>
        <authorList>
            <person name="Zhang M."/>
        </authorList>
    </citation>
    <scope>NUCLEOTIDE SEQUENCE [LARGE SCALE GENOMIC DNA]</scope>
    <source>
        <strain evidence="1 2">KCTC 32294</strain>
    </source>
</reference>
<dbReference type="InterPro" id="IPR012545">
    <property type="entry name" value="DUF1697"/>
</dbReference>
<dbReference type="RefSeq" id="WP_190309301.1">
    <property type="nucleotide sequence ID" value="NZ_JACNYK010000002.1"/>
</dbReference>
<dbReference type="Pfam" id="PF08002">
    <property type="entry name" value="DUF1697"/>
    <property type="match status" value="1"/>
</dbReference>